<organism evidence="3 4">
    <name type="scientific">Pseudobdellovibrio exovorus JSS</name>
    <dbReference type="NCBI Taxonomy" id="1184267"/>
    <lineage>
        <taxon>Bacteria</taxon>
        <taxon>Pseudomonadati</taxon>
        <taxon>Bdellovibrionota</taxon>
        <taxon>Bdellovibrionia</taxon>
        <taxon>Bdellovibrionales</taxon>
        <taxon>Pseudobdellovibrionaceae</taxon>
        <taxon>Pseudobdellovibrio</taxon>
    </lineage>
</organism>
<gene>
    <name evidence="3" type="ORF">A11Q_1849</name>
</gene>
<evidence type="ECO:0000256" key="1">
    <source>
        <dbReference type="ARBA" id="ARBA00023172"/>
    </source>
</evidence>
<sequence>MDNKYPTGLHLPSEGFYDGRMGELKLVKPAPVAEPQKVSEWSRWYLVQEGGHPSIKRSRKVNGKTTWNRYPAKHYKHMSPEELTALLRRLNATFETEKKLAEERYNFDHAYVNVRSLTAFEKYLKKQTTVDSSVSNPMSMLQRYSLEYFIIKQGIPDPAKWHIKEDDWGEWLLEQDLSVALLKRIVSTTNRFTKFLNQKIYPEMPNARKLEPIGRAKYAEINYLRKKKGEDDESKYIQPETYKKIVKAFEEEEPEVLPNVKLCKAFGLRISESLGFDKPKFLKDAVLVDEQGKGVKGGQIVRKKVKTNERMVPYWNMTAVDAWTLVKQIIPMHPNTLTKKVNKVLAKFGHSSHDFRRTFITEAHRSHHWKDVQRAAGHTTHQMTMKYDQDDRNLSPLLADLDD</sequence>
<dbReference type="HOGENOM" id="CLU_682687_0_0_7"/>
<dbReference type="InterPro" id="IPR002104">
    <property type="entry name" value="Integrase_catalytic"/>
</dbReference>
<dbReference type="STRING" id="1184267.A11Q_1849"/>
<dbReference type="Gene3D" id="1.10.443.10">
    <property type="entry name" value="Intergrase catalytic core"/>
    <property type="match status" value="1"/>
</dbReference>
<keyword evidence="4" id="KW-1185">Reference proteome</keyword>
<name>M4VC64_9BACT</name>
<dbReference type="GO" id="GO:0015074">
    <property type="term" value="P:DNA integration"/>
    <property type="evidence" value="ECO:0007669"/>
    <property type="project" value="InterPro"/>
</dbReference>
<dbReference type="PATRIC" id="fig|1184267.3.peg.1872"/>
<dbReference type="GO" id="GO:0003677">
    <property type="term" value="F:DNA binding"/>
    <property type="evidence" value="ECO:0007669"/>
    <property type="project" value="InterPro"/>
</dbReference>
<evidence type="ECO:0000313" key="3">
    <source>
        <dbReference type="EMBL" id="AGH96065.1"/>
    </source>
</evidence>
<accession>M4VC64</accession>
<feature type="domain" description="Tyr recombinase" evidence="2">
    <location>
        <begin position="232"/>
        <end position="400"/>
    </location>
</feature>
<dbReference type="GO" id="GO:0006310">
    <property type="term" value="P:DNA recombination"/>
    <property type="evidence" value="ECO:0007669"/>
    <property type="project" value="UniProtKB-KW"/>
</dbReference>
<evidence type="ECO:0000259" key="2">
    <source>
        <dbReference type="PROSITE" id="PS51898"/>
    </source>
</evidence>
<dbReference type="EMBL" id="CP003537">
    <property type="protein sequence ID" value="AGH96065.1"/>
    <property type="molecule type" value="Genomic_DNA"/>
</dbReference>
<dbReference type="Proteomes" id="UP000012040">
    <property type="component" value="Chromosome"/>
</dbReference>
<protein>
    <recommendedName>
        <fullName evidence="2">Tyr recombinase domain-containing protein</fullName>
    </recommendedName>
</protein>
<keyword evidence="1" id="KW-0233">DNA recombination</keyword>
<dbReference type="AlphaFoldDB" id="M4VC64"/>
<reference evidence="3 4" key="1">
    <citation type="journal article" date="2013" name="ISME J.">
        <title>By their genes ye shall know them: genomic signatures of predatory bacteria.</title>
        <authorList>
            <person name="Pasternak Z."/>
            <person name="Pietrokovski S."/>
            <person name="Rotem O."/>
            <person name="Gophna U."/>
            <person name="Lurie-Weinberger M.N."/>
            <person name="Jurkevitch E."/>
        </authorList>
    </citation>
    <scope>NUCLEOTIDE SEQUENCE [LARGE SCALE GENOMIC DNA]</scope>
    <source>
        <strain evidence="3 4">JSS</strain>
    </source>
</reference>
<proteinExistence type="predicted"/>
<dbReference type="CDD" id="cd00397">
    <property type="entry name" value="DNA_BRE_C"/>
    <property type="match status" value="1"/>
</dbReference>
<dbReference type="SUPFAM" id="SSF56349">
    <property type="entry name" value="DNA breaking-rejoining enzymes"/>
    <property type="match status" value="1"/>
</dbReference>
<dbReference type="PROSITE" id="PS51898">
    <property type="entry name" value="TYR_RECOMBINASE"/>
    <property type="match status" value="1"/>
</dbReference>
<dbReference type="InterPro" id="IPR013762">
    <property type="entry name" value="Integrase-like_cat_sf"/>
</dbReference>
<dbReference type="Pfam" id="PF00589">
    <property type="entry name" value="Phage_integrase"/>
    <property type="match status" value="1"/>
</dbReference>
<evidence type="ECO:0000313" key="4">
    <source>
        <dbReference type="Proteomes" id="UP000012040"/>
    </source>
</evidence>
<dbReference type="InterPro" id="IPR011010">
    <property type="entry name" value="DNA_brk_join_enz"/>
</dbReference>
<dbReference type="KEGG" id="bex:A11Q_1849"/>